<dbReference type="CDD" id="cd17010">
    <property type="entry name" value="VHS_GGA2"/>
    <property type="match status" value="1"/>
</dbReference>
<evidence type="ECO:0000256" key="3">
    <source>
        <dbReference type="ARBA" id="ARBA00008099"/>
    </source>
</evidence>
<dbReference type="Pfam" id="PF00790">
    <property type="entry name" value="VHS"/>
    <property type="match status" value="1"/>
</dbReference>
<dbReference type="FunFam" id="1.20.5.170:FF:000023">
    <property type="entry name" value="ADP-ribosylation factor-binding protein GGA3 isoform X1"/>
    <property type="match status" value="1"/>
</dbReference>
<dbReference type="GO" id="GO:0030136">
    <property type="term" value="C:clathrin-coated vesicle"/>
    <property type="evidence" value="ECO:0007669"/>
    <property type="project" value="Ensembl"/>
</dbReference>
<name>G1SV52_RABIT</name>
<feature type="region of interest" description="Disordered" evidence="11">
    <location>
        <begin position="410"/>
        <end position="493"/>
    </location>
</feature>
<dbReference type="SUPFAM" id="SSF48464">
    <property type="entry name" value="ENTH/VHS domain"/>
    <property type="match status" value="1"/>
</dbReference>
<dbReference type="PROSITE" id="PS50909">
    <property type="entry name" value="GAT"/>
    <property type="match status" value="1"/>
</dbReference>
<dbReference type="PROSITE" id="PS50179">
    <property type="entry name" value="VHS"/>
    <property type="match status" value="1"/>
</dbReference>
<dbReference type="PROSITE" id="PS50180">
    <property type="entry name" value="GAE"/>
    <property type="match status" value="1"/>
</dbReference>
<protein>
    <submittedName>
        <fullName evidence="15">Golgi associated, gamma adaptin ear containing, ARF binding protein 2</fullName>
    </submittedName>
</protein>
<keyword evidence="4" id="KW-0813">Transport</keyword>
<dbReference type="Pfam" id="PF02883">
    <property type="entry name" value="Alpha_adaptinC2"/>
    <property type="match status" value="1"/>
</dbReference>
<comment type="similarity">
    <text evidence="3">Belongs to the GGA protein family.</text>
</comment>
<keyword evidence="16" id="KW-1185">Reference proteome</keyword>
<dbReference type="Gene3D" id="2.60.40.1230">
    <property type="match status" value="1"/>
</dbReference>
<dbReference type="PANTHER" id="PTHR45905:SF2">
    <property type="entry name" value="ADP-RIBOSYLATION FACTOR-BINDING PROTEIN GGA2"/>
    <property type="match status" value="1"/>
</dbReference>
<evidence type="ECO:0000256" key="7">
    <source>
        <dbReference type="ARBA" id="ARBA00022927"/>
    </source>
</evidence>
<feature type="domain" description="GAE" evidence="13">
    <location>
        <begin position="511"/>
        <end position="632"/>
    </location>
</feature>
<dbReference type="eggNOG" id="KOG1086">
    <property type="taxonomic scope" value="Eukaryota"/>
</dbReference>
<dbReference type="GO" id="GO:0005802">
    <property type="term" value="C:trans-Golgi network"/>
    <property type="evidence" value="ECO:0007669"/>
    <property type="project" value="Ensembl"/>
</dbReference>
<evidence type="ECO:0000256" key="9">
    <source>
        <dbReference type="ARBA" id="ARBA00023136"/>
    </source>
</evidence>
<dbReference type="InterPro" id="IPR002014">
    <property type="entry name" value="VHS_dom"/>
</dbReference>
<evidence type="ECO:0000259" key="14">
    <source>
        <dbReference type="PROSITE" id="PS50909"/>
    </source>
</evidence>
<proteinExistence type="inferred from homology"/>
<reference evidence="15 16" key="1">
    <citation type="journal article" date="2011" name="Nature">
        <title>A high-resolution map of human evolutionary constraint using 29 mammals.</title>
        <authorList>
            <person name="Lindblad-Toh K."/>
            <person name="Garber M."/>
            <person name="Zuk O."/>
            <person name="Lin M.F."/>
            <person name="Parker B.J."/>
            <person name="Washietl S."/>
            <person name="Kheradpour P."/>
            <person name="Ernst J."/>
            <person name="Jordan G."/>
            <person name="Mauceli E."/>
            <person name="Ward L.D."/>
            <person name="Lowe C.B."/>
            <person name="Holloway A.K."/>
            <person name="Clamp M."/>
            <person name="Gnerre S."/>
            <person name="Alfoldi J."/>
            <person name="Beal K."/>
            <person name="Chang J."/>
            <person name="Clawson H."/>
            <person name="Cuff J."/>
            <person name="Di Palma F."/>
            <person name="Fitzgerald S."/>
            <person name="Flicek P."/>
            <person name="Guttman M."/>
            <person name="Hubisz M.J."/>
            <person name="Jaffe D.B."/>
            <person name="Jungreis I."/>
            <person name="Kent W.J."/>
            <person name="Kostka D."/>
            <person name="Lara M."/>
            <person name="Martins A.L."/>
            <person name="Massingham T."/>
            <person name="Moltke I."/>
            <person name="Raney B.J."/>
            <person name="Rasmussen M.D."/>
            <person name="Robinson J."/>
            <person name="Stark A."/>
            <person name="Vilella A.J."/>
            <person name="Wen J."/>
            <person name="Xie X."/>
            <person name="Zody M.C."/>
            <person name="Baldwin J."/>
            <person name="Bloom T."/>
            <person name="Chin C.W."/>
            <person name="Heiman D."/>
            <person name="Nicol R."/>
            <person name="Nusbaum C."/>
            <person name="Young S."/>
            <person name="Wilkinson J."/>
            <person name="Worley K.C."/>
            <person name="Kovar C.L."/>
            <person name="Muzny D.M."/>
            <person name="Gibbs R.A."/>
            <person name="Cree A."/>
            <person name="Dihn H.H."/>
            <person name="Fowler G."/>
            <person name="Jhangiani S."/>
            <person name="Joshi V."/>
            <person name="Lee S."/>
            <person name="Lewis L.R."/>
            <person name="Nazareth L.V."/>
            <person name="Okwuonu G."/>
            <person name="Santibanez J."/>
            <person name="Warren W.C."/>
            <person name="Mardis E.R."/>
            <person name="Weinstock G.M."/>
            <person name="Wilson R.K."/>
            <person name="Delehaunty K."/>
            <person name="Dooling D."/>
            <person name="Fronik C."/>
            <person name="Fulton L."/>
            <person name="Fulton B."/>
            <person name="Graves T."/>
            <person name="Minx P."/>
            <person name="Sodergren E."/>
            <person name="Birney E."/>
            <person name="Margulies E.H."/>
            <person name="Herrero J."/>
            <person name="Green E.D."/>
            <person name="Haussler D."/>
            <person name="Siepel A."/>
            <person name="Goldman N."/>
            <person name="Pollard K.S."/>
            <person name="Pedersen J.S."/>
            <person name="Lander E.S."/>
            <person name="Kellis M."/>
        </authorList>
    </citation>
    <scope>NUCLEOTIDE SEQUENCE [LARGE SCALE GENOMIC DNA]</scope>
    <source>
        <strain evidence="15 16">Thorbecke inbred</strain>
    </source>
</reference>
<evidence type="ECO:0000313" key="15">
    <source>
        <dbReference type="Ensembl" id="ENSOCUP00000007283.3"/>
    </source>
</evidence>
<keyword evidence="5" id="KW-0967">Endosome</keyword>
<dbReference type="InterPro" id="IPR008152">
    <property type="entry name" value="Clathrin_a/b/g-adaptin_app_Ig"/>
</dbReference>
<feature type="coiled-coil region" evidence="10">
    <location>
        <begin position="237"/>
        <end position="268"/>
    </location>
</feature>
<feature type="domain" description="GAT" evidence="14">
    <location>
        <begin position="218"/>
        <end position="345"/>
    </location>
</feature>
<accession>G1SV52</accession>
<dbReference type="GO" id="GO:0035091">
    <property type="term" value="F:phosphatidylinositol binding"/>
    <property type="evidence" value="ECO:0007669"/>
    <property type="project" value="InterPro"/>
</dbReference>
<dbReference type="InParanoid" id="G1SV52"/>
<dbReference type="STRING" id="9986.ENSOCUP00000007283"/>
<gene>
    <name evidence="15" type="primary">GGA2</name>
</gene>
<dbReference type="SMART" id="SM00288">
    <property type="entry name" value="VHS"/>
    <property type="match status" value="1"/>
</dbReference>
<evidence type="ECO:0000313" key="16">
    <source>
        <dbReference type="Proteomes" id="UP000001811"/>
    </source>
</evidence>
<evidence type="ECO:0000256" key="10">
    <source>
        <dbReference type="SAM" id="Coils"/>
    </source>
</evidence>
<comment type="subcellular location">
    <subcellularLocation>
        <location evidence="2">Early endosome membrane</location>
        <topology evidence="2">Peripheral membrane protein</topology>
    </subcellularLocation>
    <subcellularLocation>
        <location evidence="1">Golgi apparatus</location>
        <location evidence="1">trans-Golgi network membrane</location>
        <topology evidence="1">Peripheral membrane protein</topology>
    </subcellularLocation>
</comment>
<dbReference type="GO" id="GO:0043130">
    <property type="term" value="F:ubiquitin binding"/>
    <property type="evidence" value="ECO:0007669"/>
    <property type="project" value="InterPro"/>
</dbReference>
<dbReference type="GO" id="GO:0034394">
    <property type="term" value="P:protein localization to cell surface"/>
    <property type="evidence" value="ECO:0007669"/>
    <property type="project" value="Ensembl"/>
</dbReference>
<dbReference type="FunCoup" id="G1SV52">
    <property type="interactions" value="796"/>
</dbReference>
<dbReference type="Ensembl" id="ENSOCUT00000008428.3">
    <property type="protein sequence ID" value="ENSOCUP00000007283.3"/>
    <property type="gene ID" value="ENSOCUG00000008426.4"/>
</dbReference>
<dbReference type="Pfam" id="PF03127">
    <property type="entry name" value="GAT"/>
    <property type="match status" value="1"/>
</dbReference>
<dbReference type="SMART" id="SM00809">
    <property type="entry name" value="Alpha_adaptinC2"/>
    <property type="match status" value="1"/>
</dbReference>
<dbReference type="InterPro" id="IPR013041">
    <property type="entry name" value="Clathrin_app_Ig-like_sf"/>
</dbReference>
<evidence type="ECO:0000256" key="5">
    <source>
        <dbReference type="ARBA" id="ARBA00022753"/>
    </source>
</evidence>
<dbReference type="SUPFAM" id="SSF89009">
    <property type="entry name" value="GAT-like domain"/>
    <property type="match status" value="1"/>
</dbReference>
<dbReference type="InterPro" id="IPR027422">
    <property type="entry name" value="GGA1-3"/>
</dbReference>
<dbReference type="Gene3D" id="1.20.58.160">
    <property type="match status" value="1"/>
</dbReference>
<sequence length="640" mass="69964">MEILLFLFSARTPCSRDDDVLGTRGSPRTNPERAVQLGGAVRDSGCGLWRSEAAGALQGPDKATDPSVSEQDWAAIQNFCEQVNTDPNGPTHAPWLLAHKIQSPQERESLYALTVLETCMNHCGEKFHNEVAKFRFLNELIKVLSPKYLGSWATEKVKGRVIEILFSWTVWFPEDIKIRDAYQMLKKQGIIKQDPKLPVDKILPPPSPWPKSSIFDNDEEKSKLLTRLLKSNHPEDLQAANRLIKNLVKEEQEKSEKVSRRVSAVEEVRSHVKVLQEMLSTYRRPGQAPPDHAALQVVYERCEKLRPTLFRLASDTTDDDDALAEILQANDLLTQGVLLYKQVMEGRVTFGNTVTSSLGDIPVSRVFQNPTGCLKNCPLIDLEGDGGSEQAGTAAPSLLHQDLAALGIGDPPVGSKAAGQPCCEERRKPTGGGAQSPSADGNLLDLLSGQPAPAPGPRSYVPQKSIPKEVPAGTKSSPGWSWEAGPLAASPSSQNTPLAQVFVPLEAVKPSSLPPIIVYDRNGFRILLHFSQTGAPGHPEVQVLLLTMMSTATQPVWDIMFQVAVPKSMRVKLQPASSSKLPAFSPLMPPAVISQMLLLDNPHKEPIRLRYKLTFNQGGQPFSEVGEVKDFPDPAVLGAA</sequence>
<dbReference type="Bgee" id="ENSOCUG00000008426">
    <property type="expression patterns" value="Expressed in uterus and 16 other cell types or tissues"/>
</dbReference>
<dbReference type="EMBL" id="AAGW02061354">
    <property type="status" value="NOT_ANNOTATED_CDS"/>
    <property type="molecule type" value="Genomic_DNA"/>
</dbReference>
<evidence type="ECO:0000259" key="12">
    <source>
        <dbReference type="PROSITE" id="PS50179"/>
    </source>
</evidence>
<feature type="domain" description="VHS" evidence="12">
    <location>
        <begin position="63"/>
        <end position="193"/>
    </location>
</feature>
<dbReference type="GeneTree" id="ENSGT00940000159613"/>
<keyword evidence="10" id="KW-0175">Coiled coil</keyword>
<evidence type="ECO:0000256" key="11">
    <source>
        <dbReference type="SAM" id="MobiDB-lite"/>
    </source>
</evidence>
<dbReference type="SMR" id="G1SV52"/>
<dbReference type="Pfam" id="PF18308">
    <property type="entry name" value="GGA_N-GAT"/>
    <property type="match status" value="1"/>
</dbReference>
<dbReference type="PANTHER" id="PTHR45905">
    <property type="entry name" value="GOLGI-LOCALIZED, GAMMA-ADAPTIN EAR CONTAINING, ARF BINDING PROTEIN"/>
    <property type="match status" value="1"/>
</dbReference>
<dbReference type="InterPro" id="IPR004152">
    <property type="entry name" value="GAT_dom"/>
</dbReference>
<dbReference type="SUPFAM" id="SSF49348">
    <property type="entry name" value="Clathrin adaptor appendage domain"/>
    <property type="match status" value="1"/>
</dbReference>
<dbReference type="Gene3D" id="1.25.40.90">
    <property type="match status" value="1"/>
</dbReference>
<evidence type="ECO:0000256" key="4">
    <source>
        <dbReference type="ARBA" id="ARBA00022448"/>
    </source>
</evidence>
<dbReference type="InterPro" id="IPR008153">
    <property type="entry name" value="GAE_dom"/>
</dbReference>
<keyword evidence="6" id="KW-0832">Ubl conjugation</keyword>
<evidence type="ECO:0000256" key="2">
    <source>
        <dbReference type="ARBA" id="ARBA00004220"/>
    </source>
</evidence>
<evidence type="ECO:0000256" key="8">
    <source>
        <dbReference type="ARBA" id="ARBA00023034"/>
    </source>
</evidence>
<evidence type="ECO:0000256" key="6">
    <source>
        <dbReference type="ARBA" id="ARBA00022843"/>
    </source>
</evidence>
<dbReference type="FunFam" id="1.25.40.90:FF:000011">
    <property type="entry name" value="ADP-ribosylation factor-binding protein GGA3 isoform X1"/>
    <property type="match status" value="1"/>
</dbReference>
<keyword evidence="7" id="KW-0653">Protein transport</keyword>
<dbReference type="GO" id="GO:0043001">
    <property type="term" value="P:Golgi to plasma membrane protein transport"/>
    <property type="evidence" value="ECO:0007669"/>
    <property type="project" value="Ensembl"/>
</dbReference>
<dbReference type="GO" id="GO:0006886">
    <property type="term" value="P:intracellular protein transport"/>
    <property type="evidence" value="ECO:0007669"/>
    <property type="project" value="InterPro"/>
</dbReference>
<dbReference type="InterPro" id="IPR041198">
    <property type="entry name" value="GGA_N-GAT"/>
</dbReference>
<dbReference type="Proteomes" id="UP000001811">
    <property type="component" value="Chromosome 6"/>
</dbReference>
<dbReference type="FunFam" id="2.60.40.1230:FF:000001">
    <property type="entry name" value="ADP-ribosylation factor-binding protein GGA1 isoform 1"/>
    <property type="match status" value="1"/>
</dbReference>
<dbReference type="InterPro" id="IPR008942">
    <property type="entry name" value="ENTH_VHS"/>
</dbReference>
<dbReference type="GO" id="GO:0031267">
    <property type="term" value="F:small GTPase binding"/>
    <property type="evidence" value="ECO:0007669"/>
    <property type="project" value="Ensembl"/>
</dbReference>
<dbReference type="Gene3D" id="1.20.5.170">
    <property type="match status" value="1"/>
</dbReference>
<organism evidence="15 16">
    <name type="scientific">Oryctolagus cuniculus</name>
    <name type="common">Rabbit</name>
    <dbReference type="NCBI Taxonomy" id="9986"/>
    <lineage>
        <taxon>Eukaryota</taxon>
        <taxon>Metazoa</taxon>
        <taxon>Chordata</taxon>
        <taxon>Craniata</taxon>
        <taxon>Vertebrata</taxon>
        <taxon>Euteleostomi</taxon>
        <taxon>Mammalia</taxon>
        <taxon>Eutheria</taxon>
        <taxon>Euarchontoglires</taxon>
        <taxon>Glires</taxon>
        <taxon>Lagomorpha</taxon>
        <taxon>Leporidae</taxon>
        <taxon>Oryctolagus</taxon>
    </lineage>
</organism>
<dbReference type="AlphaFoldDB" id="G1SV52"/>
<dbReference type="InterPro" id="IPR038425">
    <property type="entry name" value="GAT_sf"/>
</dbReference>
<dbReference type="GO" id="GO:0031901">
    <property type="term" value="C:early endosome membrane"/>
    <property type="evidence" value="ECO:0007669"/>
    <property type="project" value="UniProtKB-SubCell"/>
</dbReference>
<keyword evidence="9" id="KW-0472">Membrane</keyword>
<evidence type="ECO:0000259" key="13">
    <source>
        <dbReference type="PROSITE" id="PS50180"/>
    </source>
</evidence>
<evidence type="ECO:0000256" key="1">
    <source>
        <dbReference type="ARBA" id="ARBA00004150"/>
    </source>
</evidence>
<reference evidence="15" key="2">
    <citation type="submission" date="2025-08" db="UniProtKB">
        <authorList>
            <consortium name="Ensembl"/>
        </authorList>
    </citation>
    <scope>IDENTIFICATION</scope>
    <source>
        <strain evidence="15">Thorbecke</strain>
    </source>
</reference>
<keyword evidence="8" id="KW-0333">Golgi apparatus</keyword>
<dbReference type="ExpressionAtlas" id="G1SV52">
    <property type="expression patterns" value="baseline"/>
</dbReference>
<reference evidence="15" key="3">
    <citation type="submission" date="2025-09" db="UniProtKB">
        <authorList>
            <consortium name="Ensembl"/>
        </authorList>
    </citation>
    <scope>IDENTIFICATION</scope>
    <source>
        <strain evidence="15">Thorbecke</strain>
    </source>
</reference>